<sequence>MVSVDGSKKDLGRDLGHHLEALDCDQCNKMEKNHQNVKILRAFFVDEGQKMGNTLAQWGSWRG</sequence>
<protein>
    <submittedName>
        <fullName evidence="1">Uncharacterized protein</fullName>
    </submittedName>
</protein>
<name>A0A139WLA2_TRICA</name>
<organism evidence="1 2">
    <name type="scientific">Tribolium castaneum</name>
    <name type="common">Red flour beetle</name>
    <dbReference type="NCBI Taxonomy" id="7070"/>
    <lineage>
        <taxon>Eukaryota</taxon>
        <taxon>Metazoa</taxon>
        <taxon>Ecdysozoa</taxon>
        <taxon>Arthropoda</taxon>
        <taxon>Hexapoda</taxon>
        <taxon>Insecta</taxon>
        <taxon>Pterygota</taxon>
        <taxon>Neoptera</taxon>
        <taxon>Endopterygota</taxon>
        <taxon>Coleoptera</taxon>
        <taxon>Polyphaga</taxon>
        <taxon>Cucujiformia</taxon>
        <taxon>Tenebrionidae</taxon>
        <taxon>Tenebrionidae incertae sedis</taxon>
        <taxon>Tribolium</taxon>
    </lineage>
</organism>
<dbReference type="EMBL" id="KQ971322">
    <property type="protein sequence ID" value="KYB28605.1"/>
    <property type="molecule type" value="Genomic_DNA"/>
</dbReference>
<reference evidence="1 2" key="2">
    <citation type="journal article" date="2010" name="Nucleic Acids Res.">
        <title>BeetleBase in 2010: revisions to provide comprehensive genomic information for Tribolium castaneum.</title>
        <authorList>
            <person name="Kim H.S."/>
            <person name="Murphy T."/>
            <person name="Xia J."/>
            <person name="Caragea D."/>
            <person name="Park Y."/>
            <person name="Beeman R.W."/>
            <person name="Lorenzen M.D."/>
            <person name="Butcher S."/>
            <person name="Manak J.R."/>
            <person name="Brown S.J."/>
        </authorList>
    </citation>
    <scope>GENOME REANNOTATION</scope>
    <source>
        <strain evidence="1 2">Georgia GA2</strain>
    </source>
</reference>
<dbReference type="Proteomes" id="UP000007266">
    <property type="component" value="Linkage group 3"/>
</dbReference>
<reference evidence="1 2" key="1">
    <citation type="journal article" date="2008" name="Nature">
        <title>The genome of the model beetle and pest Tribolium castaneum.</title>
        <authorList>
            <consortium name="Tribolium Genome Sequencing Consortium"/>
            <person name="Richards S."/>
            <person name="Gibbs R.A."/>
            <person name="Weinstock G.M."/>
            <person name="Brown S.J."/>
            <person name="Denell R."/>
            <person name="Beeman R.W."/>
            <person name="Gibbs R."/>
            <person name="Beeman R.W."/>
            <person name="Brown S.J."/>
            <person name="Bucher G."/>
            <person name="Friedrich M."/>
            <person name="Grimmelikhuijzen C.J."/>
            <person name="Klingler M."/>
            <person name="Lorenzen M."/>
            <person name="Richards S."/>
            <person name="Roth S."/>
            <person name="Schroder R."/>
            <person name="Tautz D."/>
            <person name="Zdobnov E.M."/>
            <person name="Muzny D."/>
            <person name="Gibbs R.A."/>
            <person name="Weinstock G.M."/>
            <person name="Attaway T."/>
            <person name="Bell S."/>
            <person name="Buhay C.J."/>
            <person name="Chandrabose M.N."/>
            <person name="Chavez D."/>
            <person name="Clerk-Blankenburg K.P."/>
            <person name="Cree A."/>
            <person name="Dao M."/>
            <person name="Davis C."/>
            <person name="Chacko J."/>
            <person name="Dinh H."/>
            <person name="Dugan-Rocha S."/>
            <person name="Fowler G."/>
            <person name="Garner T.T."/>
            <person name="Garnes J."/>
            <person name="Gnirke A."/>
            <person name="Hawes A."/>
            <person name="Hernandez J."/>
            <person name="Hines S."/>
            <person name="Holder M."/>
            <person name="Hume J."/>
            <person name="Jhangiani S.N."/>
            <person name="Joshi V."/>
            <person name="Khan Z.M."/>
            <person name="Jackson L."/>
            <person name="Kovar C."/>
            <person name="Kowis A."/>
            <person name="Lee S."/>
            <person name="Lewis L.R."/>
            <person name="Margolis J."/>
            <person name="Morgan M."/>
            <person name="Nazareth L.V."/>
            <person name="Nguyen N."/>
            <person name="Okwuonu G."/>
            <person name="Parker D."/>
            <person name="Richards S."/>
            <person name="Ruiz S.J."/>
            <person name="Santibanez J."/>
            <person name="Savard J."/>
            <person name="Scherer S.E."/>
            <person name="Schneider B."/>
            <person name="Sodergren E."/>
            <person name="Tautz D."/>
            <person name="Vattahil S."/>
            <person name="Villasana D."/>
            <person name="White C.S."/>
            <person name="Wright R."/>
            <person name="Park Y."/>
            <person name="Beeman R.W."/>
            <person name="Lord J."/>
            <person name="Oppert B."/>
            <person name="Lorenzen M."/>
            <person name="Brown S."/>
            <person name="Wang L."/>
            <person name="Savard J."/>
            <person name="Tautz D."/>
            <person name="Richards S."/>
            <person name="Weinstock G."/>
            <person name="Gibbs R.A."/>
            <person name="Liu Y."/>
            <person name="Worley K."/>
            <person name="Weinstock G."/>
            <person name="Elsik C.G."/>
            <person name="Reese J.T."/>
            <person name="Elhaik E."/>
            <person name="Landan G."/>
            <person name="Graur D."/>
            <person name="Arensburger P."/>
            <person name="Atkinson P."/>
            <person name="Beeman R.W."/>
            <person name="Beidler J."/>
            <person name="Brown S.J."/>
            <person name="Demuth J.P."/>
            <person name="Drury D.W."/>
            <person name="Du Y.Z."/>
            <person name="Fujiwara H."/>
            <person name="Lorenzen M."/>
            <person name="Maselli V."/>
            <person name="Osanai M."/>
            <person name="Park Y."/>
            <person name="Robertson H.M."/>
            <person name="Tu Z."/>
            <person name="Wang J.J."/>
            <person name="Wang S."/>
            <person name="Richards S."/>
            <person name="Song H."/>
            <person name="Zhang L."/>
            <person name="Sodergren E."/>
            <person name="Werner D."/>
            <person name="Stanke M."/>
            <person name="Morgenstern B."/>
            <person name="Solovyev V."/>
            <person name="Kosarev P."/>
            <person name="Brown G."/>
            <person name="Chen H.C."/>
            <person name="Ermolaeva O."/>
            <person name="Hlavina W."/>
            <person name="Kapustin Y."/>
            <person name="Kiryutin B."/>
            <person name="Kitts P."/>
            <person name="Maglott D."/>
            <person name="Pruitt K."/>
            <person name="Sapojnikov V."/>
            <person name="Souvorov A."/>
            <person name="Mackey A.J."/>
            <person name="Waterhouse R.M."/>
            <person name="Wyder S."/>
            <person name="Zdobnov E.M."/>
            <person name="Zdobnov E.M."/>
            <person name="Wyder S."/>
            <person name="Kriventseva E.V."/>
            <person name="Kadowaki T."/>
            <person name="Bork P."/>
            <person name="Aranda M."/>
            <person name="Bao R."/>
            <person name="Beermann A."/>
            <person name="Berns N."/>
            <person name="Bolognesi R."/>
            <person name="Bonneton F."/>
            <person name="Bopp D."/>
            <person name="Brown S.J."/>
            <person name="Bucher G."/>
            <person name="Butts T."/>
            <person name="Chaumot A."/>
            <person name="Denell R.E."/>
            <person name="Ferrier D.E."/>
            <person name="Friedrich M."/>
            <person name="Gordon C.M."/>
            <person name="Jindra M."/>
            <person name="Klingler M."/>
            <person name="Lan Q."/>
            <person name="Lattorff H.M."/>
            <person name="Laudet V."/>
            <person name="von Levetsow C."/>
            <person name="Liu Z."/>
            <person name="Lutz R."/>
            <person name="Lynch J.A."/>
            <person name="da Fonseca R.N."/>
            <person name="Posnien N."/>
            <person name="Reuter R."/>
            <person name="Roth S."/>
            <person name="Savard J."/>
            <person name="Schinko J.B."/>
            <person name="Schmitt C."/>
            <person name="Schoppmeier M."/>
            <person name="Schroder R."/>
            <person name="Shippy T.D."/>
            <person name="Simonnet F."/>
            <person name="Marques-Souza H."/>
            <person name="Tautz D."/>
            <person name="Tomoyasu Y."/>
            <person name="Trauner J."/>
            <person name="Van der Zee M."/>
            <person name="Vervoort M."/>
            <person name="Wittkopp N."/>
            <person name="Wimmer E.A."/>
            <person name="Yang X."/>
            <person name="Jones A.K."/>
            <person name="Sattelle D.B."/>
            <person name="Ebert P.R."/>
            <person name="Nelson D."/>
            <person name="Scott J.G."/>
            <person name="Beeman R.W."/>
            <person name="Muthukrishnan S."/>
            <person name="Kramer K.J."/>
            <person name="Arakane Y."/>
            <person name="Beeman R.W."/>
            <person name="Zhu Q."/>
            <person name="Hogenkamp D."/>
            <person name="Dixit R."/>
            <person name="Oppert B."/>
            <person name="Jiang H."/>
            <person name="Zou Z."/>
            <person name="Marshall J."/>
            <person name="Elpidina E."/>
            <person name="Vinokurov K."/>
            <person name="Oppert C."/>
            <person name="Zou Z."/>
            <person name="Evans J."/>
            <person name="Lu Z."/>
            <person name="Zhao P."/>
            <person name="Sumathipala N."/>
            <person name="Altincicek B."/>
            <person name="Vilcinskas A."/>
            <person name="Williams M."/>
            <person name="Hultmark D."/>
            <person name="Hetru C."/>
            <person name="Jiang H."/>
            <person name="Grimmelikhuijzen C.J."/>
            <person name="Hauser F."/>
            <person name="Cazzamali G."/>
            <person name="Williamson M."/>
            <person name="Park Y."/>
            <person name="Li B."/>
            <person name="Tanaka Y."/>
            <person name="Predel R."/>
            <person name="Neupert S."/>
            <person name="Schachtner J."/>
            <person name="Verleyen P."/>
            <person name="Raible F."/>
            <person name="Bork P."/>
            <person name="Friedrich M."/>
            <person name="Walden K.K."/>
            <person name="Robertson H.M."/>
            <person name="Angeli S."/>
            <person name="Foret S."/>
            <person name="Bucher G."/>
            <person name="Schuetz S."/>
            <person name="Maleszka R."/>
            <person name="Wimmer E.A."/>
            <person name="Beeman R.W."/>
            <person name="Lorenzen M."/>
            <person name="Tomoyasu Y."/>
            <person name="Miller S.C."/>
            <person name="Grossmann D."/>
            <person name="Bucher G."/>
        </authorList>
    </citation>
    <scope>NUCLEOTIDE SEQUENCE [LARGE SCALE GENOMIC DNA]</scope>
    <source>
        <strain evidence="1 2">Georgia GA2</strain>
    </source>
</reference>
<gene>
    <name evidence="1" type="primary">AUGUSTUS-3.0.2_34601</name>
    <name evidence="1" type="ORF">TcasGA2_TC034601</name>
</gene>
<dbReference type="AlphaFoldDB" id="A0A139WLA2"/>
<dbReference type="InParanoid" id="A0A139WLA2"/>
<evidence type="ECO:0000313" key="2">
    <source>
        <dbReference type="Proteomes" id="UP000007266"/>
    </source>
</evidence>
<accession>A0A139WLA2</accession>
<evidence type="ECO:0000313" key="1">
    <source>
        <dbReference type="EMBL" id="KYB28605.1"/>
    </source>
</evidence>
<keyword evidence="2" id="KW-1185">Reference proteome</keyword>
<proteinExistence type="predicted"/>